<evidence type="ECO:0000259" key="2">
    <source>
        <dbReference type="PROSITE" id="PS51898"/>
    </source>
</evidence>
<proteinExistence type="predicted"/>
<dbReference type="GO" id="GO:0006310">
    <property type="term" value="P:DNA recombination"/>
    <property type="evidence" value="ECO:0007669"/>
    <property type="project" value="UniProtKB-KW"/>
</dbReference>
<dbReference type="Pfam" id="PF00589">
    <property type="entry name" value="Phage_integrase"/>
    <property type="match status" value="1"/>
</dbReference>
<dbReference type="CDD" id="cd00397">
    <property type="entry name" value="DNA_BRE_C"/>
    <property type="match status" value="1"/>
</dbReference>
<dbReference type="KEGG" id="slj:EGC82_19885"/>
<evidence type="ECO:0000313" key="3">
    <source>
        <dbReference type="EMBL" id="AZG74809.1"/>
    </source>
</evidence>
<dbReference type="InterPro" id="IPR011010">
    <property type="entry name" value="DNA_brk_join_enz"/>
</dbReference>
<keyword evidence="1" id="KW-0233">DNA recombination</keyword>
<dbReference type="PROSITE" id="PS51898">
    <property type="entry name" value="TYR_RECOMBINASE"/>
    <property type="match status" value="1"/>
</dbReference>
<accession>A0A3G8LYP2</accession>
<gene>
    <name evidence="3" type="ORF">EGC82_19885</name>
</gene>
<dbReference type="GO" id="GO:0015074">
    <property type="term" value="P:DNA integration"/>
    <property type="evidence" value="ECO:0007669"/>
    <property type="project" value="InterPro"/>
</dbReference>
<dbReference type="OrthoDB" id="8533280at2"/>
<evidence type="ECO:0000256" key="1">
    <source>
        <dbReference type="ARBA" id="ARBA00023172"/>
    </source>
</evidence>
<evidence type="ECO:0000313" key="4">
    <source>
        <dbReference type="Proteomes" id="UP000278035"/>
    </source>
</evidence>
<dbReference type="RefSeq" id="WP_124732286.1">
    <property type="nucleotide sequence ID" value="NZ_CBCSKC010000071.1"/>
</dbReference>
<dbReference type="Proteomes" id="UP000278035">
    <property type="component" value="Chromosome"/>
</dbReference>
<dbReference type="GO" id="GO:0003677">
    <property type="term" value="F:DNA binding"/>
    <property type="evidence" value="ECO:0007669"/>
    <property type="project" value="InterPro"/>
</dbReference>
<reference evidence="4" key="1">
    <citation type="submission" date="2018-11" db="EMBL/GenBank/DDBJ databases">
        <title>Shewanella sp. M2.</title>
        <authorList>
            <person name="Hwang Y.J."/>
            <person name="Hwang C.Y."/>
        </authorList>
    </citation>
    <scope>NUCLEOTIDE SEQUENCE [LARGE SCALE GENOMIC DNA]</scope>
    <source>
        <strain evidence="4">LMG 19866</strain>
    </source>
</reference>
<keyword evidence="4" id="KW-1185">Reference proteome</keyword>
<dbReference type="InterPro" id="IPR002104">
    <property type="entry name" value="Integrase_catalytic"/>
</dbReference>
<name>A0A3G8LYP2_9GAMM</name>
<sequence>MSVTLLKAFERWDFYSPLDQKLKMVDASDTPFITYDNGIPCFEANMYMLRLLVSVMSRRVKGGTLRTYATHIHHLVRFCYQNKMNFSQLTDSTFTLFVNGLQAERDKFGELARSNNHVVQIAHRCLDFLSFVQNCHDLNNFIGEGNENILRVKIKIYKIQIEGSKHKREVEVISHASVPTKDAVKRRFPVSEESALKLWDYIKTQTNREKRLRDIALYQCLEQLGARITEIHLIKMKDIEDSLNSGTNPHLRLTTLKQRDHDVTRSIPVTRALLVDIQQYINKVRSKIIKRTIGQSNDHGYLFISLTTGHMLQSATLTKYMNIWKGLLGIEGELHPHLYRHAFITNKLKEIILQHKEINSADKFREFLLHTERFKMQLQQWVGQKNPKSLDRYINLVFADLNGYSKTYNAVQLNDSVKIVKRQVQLIRQQLEGREVTMTEGLLLIEQSLSAFERDIAQSLNESK</sequence>
<dbReference type="Gene3D" id="1.10.443.10">
    <property type="entry name" value="Intergrase catalytic core"/>
    <property type="match status" value="1"/>
</dbReference>
<dbReference type="EMBL" id="CP034015">
    <property type="protein sequence ID" value="AZG74809.1"/>
    <property type="molecule type" value="Genomic_DNA"/>
</dbReference>
<organism evidence="3 4">
    <name type="scientific">Shewanella livingstonensis</name>
    <dbReference type="NCBI Taxonomy" id="150120"/>
    <lineage>
        <taxon>Bacteria</taxon>
        <taxon>Pseudomonadati</taxon>
        <taxon>Pseudomonadota</taxon>
        <taxon>Gammaproteobacteria</taxon>
        <taxon>Alteromonadales</taxon>
        <taxon>Shewanellaceae</taxon>
        <taxon>Shewanella</taxon>
    </lineage>
</organism>
<dbReference type="InterPro" id="IPR013762">
    <property type="entry name" value="Integrase-like_cat_sf"/>
</dbReference>
<feature type="domain" description="Tyr recombinase" evidence="2">
    <location>
        <begin position="185"/>
        <end position="406"/>
    </location>
</feature>
<dbReference type="AlphaFoldDB" id="A0A3G8LYP2"/>
<protein>
    <submittedName>
        <fullName evidence="3">Site-specific integrase</fullName>
    </submittedName>
</protein>
<dbReference type="SUPFAM" id="SSF56349">
    <property type="entry name" value="DNA breaking-rejoining enzymes"/>
    <property type="match status" value="1"/>
</dbReference>